<feature type="region of interest" description="Disordered" evidence="1">
    <location>
        <begin position="1"/>
        <end position="27"/>
    </location>
</feature>
<dbReference type="Pfam" id="PF05257">
    <property type="entry name" value="CHAP"/>
    <property type="match status" value="1"/>
</dbReference>
<name>A0A4Q0XLC7_9FLAO</name>
<dbReference type="PANTHER" id="PTHR30094:SF0">
    <property type="entry name" value="BIFUNCTIONAL GLUTATHIONYLSPERMIDINE SYNTHETASE_AMIDASE-RELATED"/>
    <property type="match status" value="1"/>
</dbReference>
<comment type="caution">
    <text evidence="3">The sequence shown here is derived from an EMBL/GenBank/DDBJ whole genome shotgun (WGS) entry which is preliminary data.</text>
</comment>
<dbReference type="GO" id="GO:0016874">
    <property type="term" value="F:ligase activity"/>
    <property type="evidence" value="ECO:0007669"/>
    <property type="project" value="TreeGrafter"/>
</dbReference>
<feature type="compositionally biased region" description="Polar residues" evidence="1">
    <location>
        <begin position="8"/>
        <end position="21"/>
    </location>
</feature>
<organism evidence="3 4">
    <name type="scientific">Gelidibacter gilvus</name>
    <dbReference type="NCBI Taxonomy" id="59602"/>
    <lineage>
        <taxon>Bacteria</taxon>
        <taxon>Pseudomonadati</taxon>
        <taxon>Bacteroidota</taxon>
        <taxon>Flavobacteriia</taxon>
        <taxon>Flavobacteriales</taxon>
        <taxon>Flavobacteriaceae</taxon>
        <taxon>Gelidibacter</taxon>
    </lineage>
</organism>
<evidence type="ECO:0000313" key="3">
    <source>
        <dbReference type="EMBL" id="RXJ51537.1"/>
    </source>
</evidence>
<accession>A0A4Q0XLC7</accession>
<evidence type="ECO:0000259" key="2">
    <source>
        <dbReference type="PROSITE" id="PS50911"/>
    </source>
</evidence>
<proteinExistence type="predicted"/>
<dbReference type="PANTHER" id="PTHR30094">
    <property type="entry name" value="BIFUNCTIONAL GLUTATHIONYLSPERMIDINE SYNTHETASE/AMIDASE-RELATED"/>
    <property type="match status" value="1"/>
</dbReference>
<dbReference type="Gene3D" id="3.90.1720.10">
    <property type="entry name" value="endopeptidase domain like (from Nostoc punctiforme)"/>
    <property type="match status" value="1"/>
</dbReference>
<evidence type="ECO:0000313" key="4">
    <source>
        <dbReference type="Proteomes" id="UP000289792"/>
    </source>
</evidence>
<dbReference type="InterPro" id="IPR007921">
    <property type="entry name" value="CHAP_dom"/>
</dbReference>
<gene>
    <name evidence="3" type="ORF">ESZ48_05860</name>
</gene>
<sequence length="195" mass="22543">MSCKKEQSTSQLILSETQSQEAPKPKKFNAKKVGDTLDVFNDVYVFYNKSMNNVSGRNLTKDGYNLGLKWQCVEFVKRYYYDYLNHKMPNSYGHAKDFFNPALKDNQKNKDRNLVQFTNGSQLKPEVNDLIIFKGNILNSYGHVAIISKVNKNSIEVVQQNVGKDSREDFKLRLKNDKWTVGDSSVLGWLRKTDR</sequence>
<dbReference type="InterPro" id="IPR051705">
    <property type="entry name" value="Gsp_Synthetase/Amidase"/>
</dbReference>
<evidence type="ECO:0000256" key="1">
    <source>
        <dbReference type="SAM" id="MobiDB-lite"/>
    </source>
</evidence>
<dbReference type="InterPro" id="IPR038765">
    <property type="entry name" value="Papain-like_cys_pep_sf"/>
</dbReference>
<dbReference type="EMBL" id="SDDZ01000002">
    <property type="protein sequence ID" value="RXJ51537.1"/>
    <property type="molecule type" value="Genomic_DNA"/>
</dbReference>
<dbReference type="SUPFAM" id="SSF54001">
    <property type="entry name" value="Cysteine proteinases"/>
    <property type="match status" value="1"/>
</dbReference>
<feature type="domain" description="Peptidase C51" evidence="2">
    <location>
        <begin position="47"/>
        <end position="191"/>
    </location>
</feature>
<dbReference type="OrthoDB" id="9765517at2"/>
<keyword evidence="4" id="KW-1185">Reference proteome</keyword>
<dbReference type="Proteomes" id="UP000289792">
    <property type="component" value="Unassembled WGS sequence"/>
</dbReference>
<dbReference type="PROSITE" id="PS50911">
    <property type="entry name" value="CHAP"/>
    <property type="match status" value="1"/>
</dbReference>
<reference evidence="3 4" key="1">
    <citation type="submission" date="2019-01" db="EMBL/GenBank/DDBJ databases">
        <title>Genome sequence of the Antarctic species Gelidibacter gilvus ACAM 158(T).</title>
        <authorList>
            <person name="Bowman J.P."/>
        </authorList>
    </citation>
    <scope>NUCLEOTIDE SEQUENCE [LARGE SCALE GENOMIC DNA]</scope>
    <source>
        <strain evidence="3 4">IC158</strain>
    </source>
</reference>
<protein>
    <submittedName>
        <fullName evidence="3">CHAP domain-containing protein</fullName>
    </submittedName>
</protein>
<dbReference type="AlphaFoldDB" id="A0A4Q0XLC7"/>